<organism evidence="3 4">
    <name type="scientific">Rhodopila globiformis</name>
    <name type="common">Rhodopseudomonas globiformis</name>
    <dbReference type="NCBI Taxonomy" id="1071"/>
    <lineage>
        <taxon>Bacteria</taxon>
        <taxon>Pseudomonadati</taxon>
        <taxon>Pseudomonadota</taxon>
        <taxon>Alphaproteobacteria</taxon>
        <taxon>Acetobacterales</taxon>
        <taxon>Acetobacteraceae</taxon>
        <taxon>Rhodopila</taxon>
    </lineage>
</organism>
<dbReference type="SUPFAM" id="SSF53323">
    <property type="entry name" value="Pyruvate-ferredoxin oxidoreductase, PFOR, domain III"/>
    <property type="match status" value="1"/>
</dbReference>
<dbReference type="RefSeq" id="WP_104519561.1">
    <property type="nucleotide sequence ID" value="NZ_NHRY01000148.1"/>
</dbReference>
<keyword evidence="1" id="KW-0560">Oxidoreductase</keyword>
<dbReference type="InterPro" id="IPR052554">
    <property type="entry name" value="2-oxoglutarate_synth_KorC"/>
</dbReference>
<dbReference type="InterPro" id="IPR002869">
    <property type="entry name" value="Pyrv_flavodox_OxRed_cen"/>
</dbReference>
<comment type="caution">
    <text evidence="3">The sequence shown here is derived from an EMBL/GenBank/DDBJ whole genome shotgun (WGS) entry which is preliminary data.</text>
</comment>
<protein>
    <recommendedName>
        <fullName evidence="2">Pyruvate/ketoisovalerate oxidoreductase catalytic domain-containing protein</fullName>
    </recommendedName>
</protein>
<accession>A0A2S6NFE7</accession>
<dbReference type="EMBL" id="NHRY01000148">
    <property type="protein sequence ID" value="PPQ33348.1"/>
    <property type="molecule type" value="Genomic_DNA"/>
</dbReference>
<dbReference type="Proteomes" id="UP000239724">
    <property type="component" value="Unassembled WGS sequence"/>
</dbReference>
<evidence type="ECO:0000256" key="1">
    <source>
        <dbReference type="ARBA" id="ARBA00023002"/>
    </source>
</evidence>
<keyword evidence="4" id="KW-1185">Reference proteome</keyword>
<proteinExistence type="predicted"/>
<evidence type="ECO:0000313" key="4">
    <source>
        <dbReference type="Proteomes" id="UP000239724"/>
    </source>
</evidence>
<gene>
    <name evidence="3" type="ORF">CCS01_14530</name>
</gene>
<dbReference type="Pfam" id="PF01558">
    <property type="entry name" value="POR"/>
    <property type="match status" value="1"/>
</dbReference>
<dbReference type="PANTHER" id="PTHR42730">
    <property type="entry name" value="2-OXOGLUTARATE SYNTHASE SUBUNIT KORC"/>
    <property type="match status" value="1"/>
</dbReference>
<dbReference type="Gene3D" id="3.40.920.10">
    <property type="entry name" value="Pyruvate-ferredoxin oxidoreductase, PFOR, domain III"/>
    <property type="match status" value="1"/>
</dbReference>
<dbReference type="OrthoDB" id="9789125at2"/>
<reference evidence="3 4" key="1">
    <citation type="journal article" date="2018" name="Arch. Microbiol.">
        <title>New insights into the metabolic potential of the phototrophic purple bacterium Rhodopila globiformis DSM 161(T) from its draft genome sequence and evidence for a vanadium-dependent nitrogenase.</title>
        <authorList>
            <person name="Imhoff J.F."/>
            <person name="Rahn T."/>
            <person name="Kunzel S."/>
            <person name="Neulinger S.C."/>
        </authorList>
    </citation>
    <scope>NUCLEOTIDE SEQUENCE [LARGE SCALE GENOMIC DNA]</scope>
    <source>
        <strain evidence="3 4">DSM 161</strain>
    </source>
</reference>
<evidence type="ECO:0000259" key="2">
    <source>
        <dbReference type="Pfam" id="PF01558"/>
    </source>
</evidence>
<sequence length="197" mass="20724">MTVHAHRAEIRLAGSGGQGLITGMHILFRALAIEGRRAAQSQSYEPTSRGGFCYSDLVVSDESGDYPLATGLDMVAALSQVGLERSLPLIRPGALLIVDERLVPEPPASGFDLHVLPIAARAVEVGSPRIANVVALGALAHLGRLVSEEMLEEAVRLETPPKFADLNLAAVRQGWGLVGARVGVRCLSASCPPMCIG</sequence>
<dbReference type="InterPro" id="IPR019752">
    <property type="entry name" value="Pyrv/ketoisovalerate_OxRed_cat"/>
</dbReference>
<feature type="domain" description="Pyruvate/ketoisovalerate oxidoreductase catalytic" evidence="2">
    <location>
        <begin position="16"/>
        <end position="174"/>
    </location>
</feature>
<name>A0A2S6NFE7_RHOGL</name>
<dbReference type="GO" id="GO:0016903">
    <property type="term" value="F:oxidoreductase activity, acting on the aldehyde or oxo group of donors"/>
    <property type="evidence" value="ECO:0007669"/>
    <property type="project" value="InterPro"/>
</dbReference>
<dbReference type="AlphaFoldDB" id="A0A2S6NFE7"/>
<dbReference type="PANTHER" id="PTHR42730:SF1">
    <property type="entry name" value="2-OXOGLUTARATE SYNTHASE SUBUNIT KORC"/>
    <property type="match status" value="1"/>
</dbReference>
<evidence type="ECO:0000313" key="3">
    <source>
        <dbReference type="EMBL" id="PPQ33348.1"/>
    </source>
</evidence>